<evidence type="ECO:0000256" key="20">
    <source>
        <dbReference type="ARBA" id="ARBA00078013"/>
    </source>
</evidence>
<dbReference type="Gene3D" id="3.40.50.1700">
    <property type="entry name" value="Glycoside hydrolase family 3 C-terminal domain"/>
    <property type="match status" value="1"/>
</dbReference>
<evidence type="ECO:0000256" key="9">
    <source>
        <dbReference type="ARBA" id="ARBA00023001"/>
    </source>
</evidence>
<evidence type="ECO:0000256" key="19">
    <source>
        <dbReference type="ARBA" id="ARBA00070030"/>
    </source>
</evidence>
<dbReference type="EC" id="3.2.1.21" evidence="5"/>
<dbReference type="EMBL" id="JAGPXD010000005">
    <property type="protein sequence ID" value="KAH7353852.1"/>
    <property type="molecule type" value="Genomic_DNA"/>
</dbReference>
<dbReference type="Proteomes" id="UP000813385">
    <property type="component" value="Unassembled WGS sequence"/>
</dbReference>
<accession>A0A8K0TBD8</accession>
<evidence type="ECO:0000259" key="24">
    <source>
        <dbReference type="SMART" id="SM01217"/>
    </source>
</evidence>
<dbReference type="GO" id="GO:0005576">
    <property type="term" value="C:extracellular region"/>
    <property type="evidence" value="ECO:0007669"/>
    <property type="project" value="UniProtKB-SubCell"/>
</dbReference>
<evidence type="ECO:0000256" key="3">
    <source>
        <dbReference type="ARBA" id="ARBA00004987"/>
    </source>
</evidence>
<gene>
    <name evidence="25" type="ORF">B0T11DRAFT_357163</name>
</gene>
<evidence type="ECO:0000256" key="2">
    <source>
        <dbReference type="ARBA" id="ARBA00004613"/>
    </source>
</evidence>
<feature type="signal peptide" evidence="23">
    <location>
        <begin position="1"/>
        <end position="22"/>
    </location>
</feature>
<evidence type="ECO:0000256" key="14">
    <source>
        <dbReference type="ARBA" id="ARBA00024983"/>
    </source>
</evidence>
<evidence type="ECO:0000256" key="17">
    <source>
        <dbReference type="ARBA" id="ARBA00041601"/>
    </source>
</evidence>
<dbReference type="Pfam" id="PF00933">
    <property type="entry name" value="Glyco_hydro_3"/>
    <property type="match status" value="1"/>
</dbReference>
<dbReference type="InterPro" id="IPR036962">
    <property type="entry name" value="Glyco_hydro_3_N_sf"/>
</dbReference>
<name>A0A8K0TBD8_9PEZI</name>
<evidence type="ECO:0000313" key="25">
    <source>
        <dbReference type="EMBL" id="KAH7353852.1"/>
    </source>
</evidence>
<evidence type="ECO:0000256" key="10">
    <source>
        <dbReference type="ARBA" id="ARBA00023180"/>
    </source>
</evidence>
<dbReference type="SUPFAM" id="SSF52279">
    <property type="entry name" value="Beta-D-glucan exohydrolase, C-terminal domain"/>
    <property type="match status" value="1"/>
</dbReference>
<evidence type="ECO:0000256" key="16">
    <source>
        <dbReference type="ARBA" id="ARBA00041276"/>
    </source>
</evidence>
<evidence type="ECO:0000256" key="18">
    <source>
        <dbReference type="ARBA" id="ARBA00041808"/>
    </source>
</evidence>
<comment type="similarity">
    <text evidence="4">Belongs to the glycosyl hydrolase 3 family.</text>
</comment>
<dbReference type="OrthoDB" id="416222at2759"/>
<dbReference type="InterPro" id="IPR026891">
    <property type="entry name" value="Fn3-like"/>
</dbReference>
<proteinExistence type="inferred from homology"/>
<evidence type="ECO:0000256" key="23">
    <source>
        <dbReference type="SAM" id="SignalP"/>
    </source>
</evidence>
<sequence length="833" mass="91186">MITTKTMSLSGLVALLASTASAQVYQTGGRAEDAFTWIQPEDTVILGQYGHSEAVYPSPRISGAGGWEDALEKARAFVGELTLQEKADMVTGQPGPCVGNIYPIPRLNFSGLCLQDGPASLRTADFVSAFPAGVTIASSWDKQMMYDRSLAMGREFRAKGAQIALAPAVGPMGRSAYSGRNWEGFSPDPYLSGIAMEKSILGLQDAGVQATAKHFILNEQEILRNPVYYPNGTLQYEAISSNVDDRTVHELYMWPFANAVHAHAASFMCCYQRINGSYGCQNSKILNGLLKEELGFQGYVMSDWYAVHSGVASIEAGLDMDMPGWPRNRVVINETQSYSSFFGGNITTGVNNGTIDTERLDDMITRIMTPYYALNQDEDFPSVDPSIARLNTFALPSTWLREWNLTGPARRDVRENHGELIRKHAAASTVLLKNKNMALPLKAPKSIAVYGNDAGGVTEGPLNQEKFEFGTLAVGGGSGAAHFTYLISPLEAIKTRAVKDGALVEAWLNNTLVLSRDASSWAATPAPNEPDVCLVFLKGWAREAVDRESLSLDWRGDELVEAVAATCNNTVVVTHSAGINILPWAEHPNVTAILAAHYPGQESGNSIVDVLYGDVNPSGHLPYTIARNASDYNAPITTNVNTTGLDDWQSYFDEKLETDYRYFDAQDIDVLYEFGFGLSYTTFELSDFSVEAEDENAQITSRPEEREIQPGGNPALWETIYTAEVTVRNTGDVRGDAVPQLYVSFPDNAPEGTPLRQLRGFDKIELASGQRGKVSFELMRRDLSYWDVDSQEWLIPEGEFTLHVGFSSRDLVETATLTVVEGGNAGNSTIRRQ</sequence>
<dbReference type="InterPro" id="IPR013783">
    <property type="entry name" value="Ig-like_fold"/>
</dbReference>
<comment type="catalytic activity">
    <reaction evidence="1">
        <text>Hydrolysis of terminal, non-reducing beta-D-glucosyl residues with release of beta-D-glucose.</text>
        <dbReference type="EC" id="3.2.1.21"/>
    </reaction>
</comment>
<dbReference type="InterPro" id="IPR002772">
    <property type="entry name" value="Glyco_hydro_3_C"/>
</dbReference>
<dbReference type="PRINTS" id="PR00133">
    <property type="entry name" value="GLHYDRLASE3"/>
</dbReference>
<evidence type="ECO:0000256" key="22">
    <source>
        <dbReference type="ARBA" id="ARBA00083611"/>
    </source>
</evidence>
<comment type="subcellular location">
    <subcellularLocation>
        <location evidence="2">Secreted</location>
    </subcellularLocation>
</comment>
<dbReference type="InterPro" id="IPR001764">
    <property type="entry name" value="Glyco_hydro_3_N"/>
</dbReference>
<dbReference type="SMART" id="SM01217">
    <property type="entry name" value="Fn3_like"/>
    <property type="match status" value="1"/>
</dbReference>
<keyword evidence="13" id="KW-0624">Polysaccharide degradation</keyword>
<keyword evidence="8" id="KW-0378">Hydrolase</keyword>
<evidence type="ECO:0000256" key="8">
    <source>
        <dbReference type="ARBA" id="ARBA00022801"/>
    </source>
</evidence>
<keyword evidence="6" id="KW-0964">Secreted</keyword>
<dbReference type="PANTHER" id="PTHR42715:SF12">
    <property type="entry name" value="BETA-GLUCOSIDASE G-RELATED"/>
    <property type="match status" value="1"/>
</dbReference>
<keyword evidence="26" id="KW-1185">Reference proteome</keyword>
<keyword evidence="11" id="KW-0119">Carbohydrate metabolism</keyword>
<evidence type="ECO:0000256" key="12">
    <source>
        <dbReference type="ARBA" id="ARBA00023295"/>
    </source>
</evidence>
<evidence type="ECO:0000313" key="26">
    <source>
        <dbReference type="Proteomes" id="UP000813385"/>
    </source>
</evidence>
<evidence type="ECO:0000256" key="6">
    <source>
        <dbReference type="ARBA" id="ARBA00022525"/>
    </source>
</evidence>
<dbReference type="FunFam" id="3.40.50.1700:FF:000003">
    <property type="entry name" value="Probable beta-glucosidase"/>
    <property type="match status" value="1"/>
</dbReference>
<evidence type="ECO:0000256" key="1">
    <source>
        <dbReference type="ARBA" id="ARBA00000448"/>
    </source>
</evidence>
<evidence type="ECO:0000256" key="15">
    <source>
        <dbReference type="ARBA" id="ARBA00039579"/>
    </source>
</evidence>
<keyword evidence="9" id="KW-0136">Cellulose degradation</keyword>
<evidence type="ECO:0000256" key="21">
    <source>
        <dbReference type="ARBA" id="ARBA00083231"/>
    </source>
</evidence>
<reference evidence="25" key="1">
    <citation type="journal article" date="2021" name="Nat. Commun.">
        <title>Genetic determinants of endophytism in the Arabidopsis root mycobiome.</title>
        <authorList>
            <person name="Mesny F."/>
            <person name="Miyauchi S."/>
            <person name="Thiergart T."/>
            <person name="Pickel B."/>
            <person name="Atanasova L."/>
            <person name="Karlsson M."/>
            <person name="Huettel B."/>
            <person name="Barry K.W."/>
            <person name="Haridas S."/>
            <person name="Chen C."/>
            <person name="Bauer D."/>
            <person name="Andreopoulos W."/>
            <person name="Pangilinan J."/>
            <person name="LaButti K."/>
            <person name="Riley R."/>
            <person name="Lipzen A."/>
            <person name="Clum A."/>
            <person name="Drula E."/>
            <person name="Henrissat B."/>
            <person name="Kohler A."/>
            <person name="Grigoriev I.V."/>
            <person name="Martin F.M."/>
            <person name="Hacquard S."/>
        </authorList>
    </citation>
    <scope>NUCLEOTIDE SEQUENCE</scope>
    <source>
        <strain evidence="25">MPI-CAGE-AT-0016</strain>
    </source>
</reference>
<evidence type="ECO:0000256" key="5">
    <source>
        <dbReference type="ARBA" id="ARBA00012744"/>
    </source>
</evidence>
<dbReference type="GO" id="GO:0008422">
    <property type="term" value="F:beta-glucosidase activity"/>
    <property type="evidence" value="ECO:0007669"/>
    <property type="project" value="UniProtKB-EC"/>
</dbReference>
<protein>
    <recommendedName>
        <fullName evidence="19">Beta-glucosidase cel3A</fullName>
        <ecNumber evidence="5">3.2.1.21</ecNumber>
    </recommendedName>
    <alternativeName>
        <fullName evidence="16">Beta-D-glucoside glucohydrolase G</fullName>
    </alternativeName>
    <alternativeName>
        <fullName evidence="20">Beta-D-glucoside glucohydrolase cel3A</fullName>
    </alternativeName>
    <alternativeName>
        <fullName evidence="17">Cellobiase G</fullName>
    </alternativeName>
    <alternativeName>
        <fullName evidence="22">Cellobiase cel3A</fullName>
    </alternativeName>
    <alternativeName>
        <fullName evidence="18">Gentiobiase G</fullName>
    </alternativeName>
    <alternativeName>
        <fullName evidence="21">Gentiobiase cel3A</fullName>
    </alternativeName>
    <alternativeName>
        <fullName evidence="15">Probable beta-glucosidase G</fullName>
    </alternativeName>
</protein>
<feature type="chain" id="PRO_5035420023" description="Beta-glucosidase cel3A" evidence="23">
    <location>
        <begin position="23"/>
        <end position="833"/>
    </location>
</feature>
<dbReference type="AlphaFoldDB" id="A0A8K0TBD8"/>
<dbReference type="FunFam" id="3.20.20.300:FF:000002">
    <property type="entry name" value="Probable beta-glucosidase"/>
    <property type="match status" value="1"/>
</dbReference>
<comment type="pathway">
    <text evidence="3">Glycan metabolism; cellulose degradation.</text>
</comment>
<evidence type="ECO:0000256" key="11">
    <source>
        <dbReference type="ARBA" id="ARBA00023277"/>
    </source>
</evidence>
<organism evidence="25 26">
    <name type="scientific">Plectosphaerella cucumerina</name>
    <dbReference type="NCBI Taxonomy" id="40658"/>
    <lineage>
        <taxon>Eukaryota</taxon>
        <taxon>Fungi</taxon>
        <taxon>Dikarya</taxon>
        <taxon>Ascomycota</taxon>
        <taxon>Pezizomycotina</taxon>
        <taxon>Sordariomycetes</taxon>
        <taxon>Hypocreomycetidae</taxon>
        <taxon>Glomerellales</taxon>
        <taxon>Plectosphaerellaceae</taxon>
        <taxon>Plectosphaerella</taxon>
    </lineage>
</organism>
<evidence type="ECO:0000256" key="7">
    <source>
        <dbReference type="ARBA" id="ARBA00022729"/>
    </source>
</evidence>
<dbReference type="InterPro" id="IPR050288">
    <property type="entry name" value="Cellulose_deg_GH3"/>
</dbReference>
<keyword evidence="12" id="KW-0326">Glycosidase</keyword>
<dbReference type="InterPro" id="IPR017853">
    <property type="entry name" value="GH"/>
</dbReference>
<dbReference type="Gene3D" id="2.60.40.10">
    <property type="entry name" value="Immunoglobulins"/>
    <property type="match status" value="1"/>
</dbReference>
<feature type="domain" description="Fibronectin type III-like" evidence="24">
    <location>
        <begin position="737"/>
        <end position="808"/>
    </location>
</feature>
<keyword evidence="7 23" id="KW-0732">Signal</keyword>
<evidence type="ECO:0000256" key="4">
    <source>
        <dbReference type="ARBA" id="ARBA00005336"/>
    </source>
</evidence>
<dbReference type="Pfam" id="PF01915">
    <property type="entry name" value="Glyco_hydro_3_C"/>
    <property type="match status" value="1"/>
</dbReference>
<keyword evidence="10" id="KW-0325">Glycoprotein</keyword>
<dbReference type="FunFam" id="2.60.40.10:FF:000757">
    <property type="entry name" value="Beta-glucosidase G"/>
    <property type="match status" value="1"/>
</dbReference>
<comment type="function">
    <text evidence="14">Beta-glucosidases are one of a number of cellulolytic enzymes involved in the degradation of cellulosic biomass. Catalyzes the last step releasing glucose from the inhibitory cellobiose.</text>
</comment>
<dbReference type="SUPFAM" id="SSF51445">
    <property type="entry name" value="(Trans)glycosidases"/>
    <property type="match status" value="1"/>
</dbReference>
<dbReference type="PANTHER" id="PTHR42715">
    <property type="entry name" value="BETA-GLUCOSIDASE"/>
    <property type="match status" value="1"/>
</dbReference>
<dbReference type="GO" id="GO:0030245">
    <property type="term" value="P:cellulose catabolic process"/>
    <property type="evidence" value="ECO:0007669"/>
    <property type="project" value="UniProtKB-KW"/>
</dbReference>
<dbReference type="Pfam" id="PF14310">
    <property type="entry name" value="Fn3-like"/>
    <property type="match status" value="1"/>
</dbReference>
<dbReference type="Gene3D" id="3.20.20.300">
    <property type="entry name" value="Glycoside hydrolase, family 3, N-terminal domain"/>
    <property type="match status" value="1"/>
</dbReference>
<dbReference type="InterPro" id="IPR036881">
    <property type="entry name" value="Glyco_hydro_3_C_sf"/>
</dbReference>
<comment type="caution">
    <text evidence="25">The sequence shown here is derived from an EMBL/GenBank/DDBJ whole genome shotgun (WGS) entry which is preliminary data.</text>
</comment>
<evidence type="ECO:0000256" key="13">
    <source>
        <dbReference type="ARBA" id="ARBA00023326"/>
    </source>
</evidence>